<keyword evidence="2" id="KW-0285">Flavoprotein</keyword>
<dbReference type="InterPro" id="IPR052174">
    <property type="entry name" value="Flavoredoxin"/>
</dbReference>
<gene>
    <name evidence="5" type="ORF">D4Z93_04040</name>
</gene>
<evidence type="ECO:0000259" key="4">
    <source>
        <dbReference type="SMART" id="SM00903"/>
    </source>
</evidence>
<feature type="domain" description="Flavin reductase like" evidence="4">
    <location>
        <begin position="11"/>
        <end position="157"/>
    </location>
</feature>
<dbReference type="Proteomes" id="UP000266301">
    <property type="component" value="Chromosome"/>
</dbReference>
<accession>A0A386H253</accession>
<dbReference type="AlphaFoldDB" id="A0A386H253"/>
<reference evidence="5 6" key="1">
    <citation type="journal article" date="2019" name="Int. J. Syst. Evol. Microbiol.">
        <title>Clostridium fermenticellae sp. nov., isolated from the mud in a fermentation cellar for the production of the Chinese liquor, baijiu.</title>
        <authorList>
            <person name="Xu P.X."/>
            <person name="Chai L.J."/>
            <person name="Qiu T."/>
            <person name="Zhang X.J."/>
            <person name="Lu Z.M."/>
            <person name="Xiao C."/>
            <person name="Wang S.T."/>
            <person name="Shen C.H."/>
            <person name="Shi J.S."/>
            <person name="Xu Z.H."/>
        </authorList>
    </citation>
    <scope>NUCLEOTIDE SEQUENCE [LARGE SCALE GENOMIC DNA]</scope>
    <source>
        <strain evidence="5 6">JN500901</strain>
    </source>
</reference>
<dbReference type="Pfam" id="PF01613">
    <property type="entry name" value="Flavin_Reduct"/>
    <property type="match status" value="1"/>
</dbReference>
<dbReference type="InterPro" id="IPR002563">
    <property type="entry name" value="Flavin_Rdtase-like_dom"/>
</dbReference>
<keyword evidence="6" id="KW-1185">Reference proteome</keyword>
<protein>
    <submittedName>
        <fullName evidence="5">Flavin reductase family protein</fullName>
    </submittedName>
</protein>
<evidence type="ECO:0000256" key="2">
    <source>
        <dbReference type="ARBA" id="ARBA00022630"/>
    </source>
</evidence>
<dbReference type="OrthoDB" id="9794638at2"/>
<dbReference type="SMART" id="SM00903">
    <property type="entry name" value="Flavin_Reduct"/>
    <property type="match status" value="1"/>
</dbReference>
<dbReference type="GO" id="GO:0016646">
    <property type="term" value="F:oxidoreductase activity, acting on the CH-NH group of donors, NAD or NADP as acceptor"/>
    <property type="evidence" value="ECO:0007669"/>
    <property type="project" value="UniProtKB-ARBA"/>
</dbReference>
<dbReference type="PANTHER" id="PTHR43567:SF1">
    <property type="entry name" value="FLAVOREDOXIN"/>
    <property type="match status" value="1"/>
</dbReference>
<proteinExistence type="inferred from homology"/>
<dbReference type="Gene3D" id="2.30.110.10">
    <property type="entry name" value="Electron Transport, Fmn-binding Protein, Chain A"/>
    <property type="match status" value="1"/>
</dbReference>
<comment type="similarity">
    <text evidence="3">Belongs to the flavoredoxin family.</text>
</comment>
<evidence type="ECO:0000256" key="1">
    <source>
        <dbReference type="ARBA" id="ARBA00001917"/>
    </source>
</evidence>
<dbReference type="GO" id="GO:0010181">
    <property type="term" value="F:FMN binding"/>
    <property type="evidence" value="ECO:0007669"/>
    <property type="project" value="InterPro"/>
</dbReference>
<comment type="cofactor">
    <cofactor evidence="1">
        <name>FMN</name>
        <dbReference type="ChEBI" id="CHEBI:58210"/>
    </cofactor>
</comment>
<dbReference type="InterPro" id="IPR012349">
    <property type="entry name" value="Split_barrel_FMN-bd"/>
</dbReference>
<evidence type="ECO:0000313" key="5">
    <source>
        <dbReference type="EMBL" id="AYD39734.1"/>
    </source>
</evidence>
<evidence type="ECO:0000256" key="3">
    <source>
        <dbReference type="ARBA" id="ARBA00038054"/>
    </source>
</evidence>
<organism evidence="5 6">
    <name type="scientific">Clostridium fermenticellae</name>
    <dbReference type="NCBI Taxonomy" id="2068654"/>
    <lineage>
        <taxon>Bacteria</taxon>
        <taxon>Bacillati</taxon>
        <taxon>Bacillota</taxon>
        <taxon>Clostridia</taxon>
        <taxon>Eubacteriales</taxon>
        <taxon>Clostridiaceae</taxon>
        <taxon>Clostridium</taxon>
    </lineage>
</organism>
<sequence>MSKMHFKGSSMLNPVPAVLITSMDKGGNKNVFTVGWIGSACTHPPMLTVAIRPERLSYKYIKESYEFVINMPSSKMTKIVDFCGVTSGRNINKIDKCNIKLEDSTKIKTPSIEECPINIECRVKRIIPLGSHELFLAEVLAVSVDENLIDENGKIRMEEAELICYSHGEYFNLPKRSLGKFGYSIQKKKSKYRNKK</sequence>
<name>A0A386H253_9CLOT</name>
<dbReference type="SUPFAM" id="SSF50475">
    <property type="entry name" value="FMN-binding split barrel"/>
    <property type="match status" value="1"/>
</dbReference>
<dbReference type="RefSeq" id="WP_119970607.1">
    <property type="nucleotide sequence ID" value="NZ_CP032416.1"/>
</dbReference>
<dbReference type="EMBL" id="CP032416">
    <property type="protein sequence ID" value="AYD39734.1"/>
    <property type="molecule type" value="Genomic_DNA"/>
</dbReference>
<evidence type="ECO:0000313" key="6">
    <source>
        <dbReference type="Proteomes" id="UP000266301"/>
    </source>
</evidence>
<dbReference type="PANTHER" id="PTHR43567">
    <property type="entry name" value="FLAVOREDOXIN-RELATED-RELATED"/>
    <property type="match status" value="1"/>
</dbReference>
<dbReference type="KEGG" id="cfer:D4Z93_04040"/>